<protein>
    <submittedName>
        <fullName evidence="1">Uncharacterized protein</fullName>
    </submittedName>
</protein>
<name>A0ABW8WZN2_9CYAN</name>
<keyword evidence="2" id="KW-1185">Reference proteome</keyword>
<accession>A0ABW8WZN2</accession>
<evidence type="ECO:0000313" key="2">
    <source>
        <dbReference type="Proteomes" id="UP001628874"/>
    </source>
</evidence>
<dbReference type="Proteomes" id="UP001628874">
    <property type="component" value="Unassembled WGS sequence"/>
</dbReference>
<dbReference type="RefSeq" id="WP_137986270.1">
    <property type="nucleotide sequence ID" value="NZ_JBFQGM010000024.1"/>
</dbReference>
<proteinExistence type="predicted"/>
<reference evidence="1 2" key="1">
    <citation type="submission" date="2024-07" db="EMBL/GenBank/DDBJ databases">
        <authorList>
            <person name="Tripathy S."/>
        </authorList>
    </citation>
    <scope>NUCLEOTIDE SEQUENCE [LARGE SCALE GENOMIC DNA]</scope>
    <source>
        <strain evidence="1 2">VB-61278_2</strain>
    </source>
</reference>
<comment type="caution">
    <text evidence="1">The sequence shown here is derived from an EMBL/GenBank/DDBJ whole genome shotgun (WGS) entry which is preliminary data.</text>
</comment>
<gene>
    <name evidence="1" type="ORF">AB0759_37975</name>
</gene>
<evidence type="ECO:0000313" key="1">
    <source>
        <dbReference type="EMBL" id="MFL9466380.1"/>
    </source>
</evidence>
<dbReference type="EMBL" id="JBFQGM010000024">
    <property type="protein sequence ID" value="MFL9466380.1"/>
    <property type="molecule type" value="Genomic_DNA"/>
</dbReference>
<sequence length="70" mass="8048">MNDYLSQDSAFIACLLTESFAFHGKLTTLKSSLILVGYRQRLQPVTDDQRSSIFSHAYWELTKTVTECDR</sequence>
<organism evidence="1 2">
    <name type="scientific">Scytonema tolypothrichoides VB-61278_2</name>
    <dbReference type="NCBI Taxonomy" id="3232314"/>
    <lineage>
        <taxon>Bacteria</taxon>
        <taxon>Bacillati</taxon>
        <taxon>Cyanobacteriota</taxon>
        <taxon>Cyanophyceae</taxon>
        <taxon>Nostocales</taxon>
        <taxon>Scytonemataceae</taxon>
        <taxon>Scytonema</taxon>
    </lineage>
</organism>